<protein>
    <submittedName>
        <fullName evidence="2">Uncharacterized protein</fullName>
    </submittedName>
</protein>
<dbReference type="Proteomes" id="UP001344906">
    <property type="component" value="Unassembled WGS sequence"/>
</dbReference>
<name>A0ABQ6G1V8_9CHLR</name>
<dbReference type="EMBL" id="BSRI01000002">
    <property type="protein sequence ID" value="GLV59875.1"/>
    <property type="molecule type" value="Genomic_DNA"/>
</dbReference>
<keyword evidence="3" id="KW-1185">Reference proteome</keyword>
<comment type="caution">
    <text evidence="2">The sequence shown here is derived from an EMBL/GenBank/DDBJ whole genome shotgun (WGS) entry which is preliminary data.</text>
</comment>
<sequence>MGEIHVFGIRHHGPGCARSLRAALEKLKPDILLIEGPPDAQAVLPLMEQPKMKPPVALLIYAPEQPKKAVYYPFTQFSPEWQALKYAQKARIPARFMDLPQSIQLARVQEGEQGEELEPAAPTTRGRVKKALKQGSIATSGSTREGRADAAGGRSIDAAGAGRRLHRSRAVVGAPDRTATQRR</sequence>
<feature type="region of interest" description="Disordered" evidence="1">
    <location>
        <begin position="110"/>
        <end position="183"/>
    </location>
</feature>
<evidence type="ECO:0000313" key="2">
    <source>
        <dbReference type="EMBL" id="GLV59875.1"/>
    </source>
</evidence>
<dbReference type="InterPro" id="IPR043737">
    <property type="entry name" value="DUF5682"/>
</dbReference>
<accession>A0ABQ6G1V8</accession>
<proteinExistence type="predicted"/>
<dbReference type="Pfam" id="PF18934">
    <property type="entry name" value="DUF5682"/>
    <property type="match status" value="1"/>
</dbReference>
<reference evidence="2 3" key="1">
    <citation type="submission" date="2023-02" db="EMBL/GenBank/DDBJ databases">
        <title>Dictyobacter halimunensis sp. nov., a new member of the class Ktedonobacteria from forest soil in a geothermal area.</title>
        <authorList>
            <person name="Rachmania M.K."/>
            <person name="Ningsih F."/>
            <person name="Sakai Y."/>
            <person name="Yabe S."/>
            <person name="Yokota A."/>
            <person name="Sjamsuridzal W."/>
        </authorList>
    </citation>
    <scope>NUCLEOTIDE SEQUENCE [LARGE SCALE GENOMIC DNA]</scope>
    <source>
        <strain evidence="2 3">S3.2.2.5</strain>
    </source>
</reference>
<evidence type="ECO:0000313" key="3">
    <source>
        <dbReference type="Proteomes" id="UP001344906"/>
    </source>
</evidence>
<gene>
    <name evidence="2" type="ORF">KDH_66990</name>
</gene>
<organism evidence="2 3">
    <name type="scientific">Dictyobacter halimunensis</name>
    <dbReference type="NCBI Taxonomy" id="3026934"/>
    <lineage>
        <taxon>Bacteria</taxon>
        <taxon>Bacillati</taxon>
        <taxon>Chloroflexota</taxon>
        <taxon>Ktedonobacteria</taxon>
        <taxon>Ktedonobacterales</taxon>
        <taxon>Dictyobacteraceae</taxon>
        <taxon>Dictyobacter</taxon>
    </lineage>
</organism>
<evidence type="ECO:0000256" key="1">
    <source>
        <dbReference type="SAM" id="MobiDB-lite"/>
    </source>
</evidence>
<dbReference type="RefSeq" id="WP_338256717.1">
    <property type="nucleotide sequence ID" value="NZ_BSRI01000002.1"/>
</dbReference>